<evidence type="ECO:0000256" key="6">
    <source>
        <dbReference type="SAM" id="Phobius"/>
    </source>
</evidence>
<feature type="compositionally biased region" description="Polar residues" evidence="5">
    <location>
        <begin position="689"/>
        <end position="699"/>
    </location>
</feature>
<protein>
    <submittedName>
        <fullName evidence="8">O-antigen ligase family protein</fullName>
    </submittedName>
</protein>
<accession>A0ABS6FNN2</accession>
<evidence type="ECO:0000256" key="3">
    <source>
        <dbReference type="ARBA" id="ARBA00022989"/>
    </source>
</evidence>
<keyword evidence="2 6" id="KW-0812">Transmembrane</keyword>
<dbReference type="EMBL" id="JAHLQJ010000005">
    <property type="protein sequence ID" value="MBU5671561.1"/>
    <property type="molecule type" value="Genomic_DNA"/>
</dbReference>
<feature type="transmembrane region" description="Helical" evidence="6">
    <location>
        <begin position="58"/>
        <end position="78"/>
    </location>
</feature>
<feature type="transmembrane region" description="Helical" evidence="6">
    <location>
        <begin position="481"/>
        <end position="502"/>
    </location>
</feature>
<keyword evidence="4 6" id="KW-0472">Membrane</keyword>
<comment type="caution">
    <text evidence="8">The sequence shown here is derived from an EMBL/GenBank/DDBJ whole genome shotgun (WGS) entry which is preliminary data.</text>
</comment>
<proteinExistence type="predicted"/>
<evidence type="ECO:0000256" key="5">
    <source>
        <dbReference type="SAM" id="MobiDB-lite"/>
    </source>
</evidence>
<comment type="subcellular location">
    <subcellularLocation>
        <location evidence="1">Membrane</location>
        <topology evidence="1">Multi-pass membrane protein</topology>
    </subcellularLocation>
</comment>
<feature type="transmembrane region" description="Helical" evidence="6">
    <location>
        <begin position="380"/>
        <end position="400"/>
    </location>
</feature>
<evidence type="ECO:0000259" key="7">
    <source>
        <dbReference type="Pfam" id="PF04932"/>
    </source>
</evidence>
<evidence type="ECO:0000256" key="4">
    <source>
        <dbReference type="ARBA" id="ARBA00023136"/>
    </source>
</evidence>
<feature type="transmembrane region" description="Helical" evidence="6">
    <location>
        <begin position="412"/>
        <end position="436"/>
    </location>
</feature>
<feature type="transmembrane region" description="Helical" evidence="6">
    <location>
        <begin position="288"/>
        <end position="307"/>
    </location>
</feature>
<reference evidence="8 9" key="1">
    <citation type="submission" date="2021-06" db="EMBL/GenBank/DDBJ databases">
        <authorList>
            <person name="Sun Q."/>
            <person name="Li D."/>
        </authorList>
    </citation>
    <scope>NUCLEOTIDE SEQUENCE [LARGE SCALE GENOMIC DNA]</scope>
    <source>
        <strain evidence="8 9">MSJ-6</strain>
    </source>
</reference>
<evidence type="ECO:0000313" key="8">
    <source>
        <dbReference type="EMBL" id="MBU5671561.1"/>
    </source>
</evidence>
<evidence type="ECO:0000313" key="9">
    <source>
        <dbReference type="Proteomes" id="UP000743001"/>
    </source>
</evidence>
<dbReference type="InterPro" id="IPR051533">
    <property type="entry name" value="WaaL-like"/>
</dbReference>
<feature type="region of interest" description="Disordered" evidence="5">
    <location>
        <begin position="680"/>
        <end position="699"/>
    </location>
</feature>
<dbReference type="GO" id="GO:0016874">
    <property type="term" value="F:ligase activity"/>
    <property type="evidence" value="ECO:0007669"/>
    <property type="project" value="UniProtKB-KW"/>
</dbReference>
<keyword evidence="8" id="KW-0436">Ligase</keyword>
<dbReference type="Pfam" id="PF04932">
    <property type="entry name" value="Wzy_C"/>
    <property type="match status" value="1"/>
</dbReference>
<dbReference type="InterPro" id="IPR007016">
    <property type="entry name" value="O-antigen_ligase-rel_domated"/>
</dbReference>
<gene>
    <name evidence="8" type="ORF">KQJ23_06915</name>
</gene>
<sequence length="699" mass="74325">MTIIIALRWIQKSSRVSPKVRQSEPMTAPLRQAAPVPAVLAPTALAVLYILHLGLEPASVQATILSAVFWLFASGYAAALQAASSGGRRAARFLESGWLLATGLLALASLAVVYGCLPWPGAILRTADREVAAAGARLGGLLQYPNTFGAVMGAALLERLTALAALPRQAFSRAGRWQGQRAGALAPAFALCLLLTESRGAFAALAAAWAVAALLLRRGERLRFALHSAAALGAGALLAAPLMRAGLAPPALQGLAALAAVLGGWAAVSAALAAAGPRALRCITGKRCAAGVAALAAAAGLLALAAARPAALQALPQRLTGAATLLARGDMYADALRLIGGAPWLGQGGDTWRSVYRSVQSSPYTGSEVHSGYLDLLLDLGLAGLLVPLAWIIPALRSAFQSRCRLLPSVLLLLLHSLIDFDLSYGLIWLLLIWLFRWAKAEAPITSSKETSLLPQRWRRLLTHSLMYRLVLLAHSRSIRFFRILLPGAAVLVLLCAAVLCFGQAVSLRREQLALAIEAQHPREAEKLLRQASALAPARPGLYLALAARSDAEGAAVWLQRGLSYERGQPELELALGKLLAGSGDLAALEHLRRATELNRYSNKTWVAALSEASRLAEMTMADRESQQQAAWQALTAGAELYDRYLEFTAGGPWRRNDLDFGREETVARLGEQFRRMRESLPALRMSPGSDSASQPGPH</sequence>
<feature type="transmembrane region" description="Helical" evidence="6">
    <location>
        <begin position="255"/>
        <end position="276"/>
    </location>
</feature>
<organism evidence="8 9">
    <name type="scientific">Paenibacillus brevis</name>
    <dbReference type="NCBI Taxonomy" id="2841508"/>
    <lineage>
        <taxon>Bacteria</taxon>
        <taxon>Bacillati</taxon>
        <taxon>Bacillota</taxon>
        <taxon>Bacilli</taxon>
        <taxon>Bacillales</taxon>
        <taxon>Paenibacillaceae</taxon>
        <taxon>Paenibacillus</taxon>
    </lineage>
</organism>
<dbReference type="PANTHER" id="PTHR37422:SF21">
    <property type="entry name" value="EXOQ-LIKE PROTEIN"/>
    <property type="match status" value="1"/>
</dbReference>
<feature type="transmembrane region" description="Helical" evidence="6">
    <location>
        <begin position="33"/>
        <end position="52"/>
    </location>
</feature>
<name>A0ABS6FNN2_9BACL</name>
<keyword evidence="9" id="KW-1185">Reference proteome</keyword>
<feature type="transmembrane region" description="Helical" evidence="6">
    <location>
        <begin position="224"/>
        <end position="243"/>
    </location>
</feature>
<feature type="domain" description="O-antigen ligase-related" evidence="7">
    <location>
        <begin position="259"/>
        <end position="387"/>
    </location>
</feature>
<feature type="transmembrane region" description="Helical" evidence="6">
    <location>
        <begin position="98"/>
        <end position="120"/>
    </location>
</feature>
<keyword evidence="3 6" id="KW-1133">Transmembrane helix</keyword>
<feature type="transmembrane region" description="Helical" evidence="6">
    <location>
        <begin position="200"/>
        <end position="217"/>
    </location>
</feature>
<dbReference type="Proteomes" id="UP000743001">
    <property type="component" value="Unassembled WGS sequence"/>
</dbReference>
<dbReference type="PANTHER" id="PTHR37422">
    <property type="entry name" value="TEICHURONIC ACID BIOSYNTHESIS PROTEIN TUAE"/>
    <property type="match status" value="1"/>
</dbReference>
<evidence type="ECO:0000256" key="2">
    <source>
        <dbReference type="ARBA" id="ARBA00022692"/>
    </source>
</evidence>
<evidence type="ECO:0000256" key="1">
    <source>
        <dbReference type="ARBA" id="ARBA00004141"/>
    </source>
</evidence>